<dbReference type="GO" id="GO:0017089">
    <property type="term" value="F:glycolipid transfer activity"/>
    <property type="evidence" value="ECO:0007669"/>
    <property type="project" value="TreeGrafter"/>
</dbReference>
<feature type="region of interest" description="Disordered" evidence="2">
    <location>
        <begin position="603"/>
        <end position="627"/>
    </location>
</feature>
<gene>
    <name evidence="5" type="ORF">DDZ13_13485</name>
</gene>
<accession>A0A317ZFD5</accession>
<keyword evidence="6" id="KW-1185">Reference proteome</keyword>
<dbReference type="PANTHER" id="PTHR36504:SF1">
    <property type="entry name" value="LIPOPOLYSACCHARIDE EXPORT SYSTEM PROTEIN LPTA"/>
    <property type="match status" value="1"/>
</dbReference>
<proteinExistence type="predicted"/>
<dbReference type="Pfam" id="PF06835">
    <property type="entry name" value="LptC"/>
    <property type="match status" value="1"/>
</dbReference>
<dbReference type="EMBL" id="QHJQ01000012">
    <property type="protein sequence ID" value="PXA03077.1"/>
    <property type="molecule type" value="Genomic_DNA"/>
</dbReference>
<dbReference type="Pfam" id="PF03968">
    <property type="entry name" value="LptD_N"/>
    <property type="match status" value="2"/>
</dbReference>
<comment type="caution">
    <text evidence="5">The sequence shown here is derived from an EMBL/GenBank/DDBJ whole genome shotgun (WGS) entry which is preliminary data.</text>
</comment>
<protein>
    <recommendedName>
        <fullName evidence="4">Organic solvent tolerance-like N-terminal domain-containing protein</fullName>
    </recommendedName>
</protein>
<dbReference type="AlphaFoldDB" id="A0A317ZFD5"/>
<dbReference type="InterPro" id="IPR010664">
    <property type="entry name" value="LipoPS_assembly_LptC-rel"/>
</dbReference>
<name>A0A317ZFD5_9BACT</name>
<feature type="domain" description="Organic solvent tolerance-like N-terminal" evidence="4">
    <location>
        <begin position="499"/>
        <end position="594"/>
    </location>
</feature>
<feature type="signal peptide" evidence="3">
    <location>
        <begin position="1"/>
        <end position="21"/>
    </location>
</feature>
<evidence type="ECO:0000256" key="3">
    <source>
        <dbReference type="SAM" id="SignalP"/>
    </source>
</evidence>
<dbReference type="GO" id="GO:0030288">
    <property type="term" value="C:outer membrane-bounded periplasmic space"/>
    <property type="evidence" value="ECO:0007669"/>
    <property type="project" value="TreeGrafter"/>
</dbReference>
<evidence type="ECO:0000259" key="4">
    <source>
        <dbReference type="Pfam" id="PF03968"/>
    </source>
</evidence>
<sequence length="627" mass="67996">MRIGRFTAPLLLFTVSISLWAQMTPNAPVKNFRFPRFGENGYTQWVLQGEKGIYDNEEQIRVEDMALRVYSGDERMAKELTLDSPGATIRLKENRAFSKKAIKIVGANFTITGTGWEWIGATKEIVVEADTVVEFTQAITGGLTEGAPAAEEKRTVIKSDQLVLQTTEEDYHFEFSGSVQAVSGDMNLESHILIALADAPGGDEEAPKLGQGKLDSVREIVAMEEVTILQGGRTVRAGEAKFLTREGRATLIGSPQIEVAGAFISGAVVRSQSGELVIEGSPSEGRAQMILTETGGLGLQGVSALSEETIVLANQITMQEINGGNRFLFEEQVEVMSGAVQLQAAKMTIQADQAKKEKPADAEGVENGELKVGEVRELVAEGGVRIEQAGQVATGEKVVFFPAEERCELTGQPKVTNGEAVITGEKMELKPKLAIVTGSENEKVSVELPEMPDLGYKTFTPTLATAEEDEKTEQVEPEVTIVRSQLLRMIEEPDRTLFRFTEDVEVSGTNLEATCARLDVIAKEKRLVSSDTKGTERLEVERIEAHDSVVIKQAGRTATASRAFIMPKEGKVVLEDNAVVNDERGRVSGFRMTLLQGQRKAIVEGGGGPGQERARITLPALPGSSEE</sequence>
<dbReference type="Proteomes" id="UP000247099">
    <property type="component" value="Unassembled WGS sequence"/>
</dbReference>
<dbReference type="GO" id="GO:0015920">
    <property type="term" value="P:lipopolysaccharide transport"/>
    <property type="evidence" value="ECO:0007669"/>
    <property type="project" value="TreeGrafter"/>
</dbReference>
<dbReference type="PANTHER" id="PTHR36504">
    <property type="entry name" value="LIPOPOLYSACCHARIDE EXPORT SYSTEM PROTEIN LPTA"/>
    <property type="match status" value="1"/>
</dbReference>
<dbReference type="GO" id="GO:0009279">
    <property type="term" value="C:cell outer membrane"/>
    <property type="evidence" value="ECO:0007669"/>
    <property type="project" value="TreeGrafter"/>
</dbReference>
<keyword evidence="1 3" id="KW-0732">Signal</keyword>
<evidence type="ECO:0000313" key="5">
    <source>
        <dbReference type="EMBL" id="PXA03077.1"/>
    </source>
</evidence>
<reference evidence="5 6" key="1">
    <citation type="submission" date="2018-05" db="EMBL/GenBank/DDBJ databases">
        <title>Coraliomargarita sinensis sp. nov., isolated from a marine solar saltern.</title>
        <authorList>
            <person name="Zhou L.Y."/>
        </authorList>
    </citation>
    <scope>NUCLEOTIDE SEQUENCE [LARGE SCALE GENOMIC DNA]</scope>
    <source>
        <strain evidence="5 6">WN38</strain>
    </source>
</reference>
<organism evidence="5 6">
    <name type="scientific">Coraliomargarita sinensis</name>
    <dbReference type="NCBI Taxonomy" id="2174842"/>
    <lineage>
        <taxon>Bacteria</taxon>
        <taxon>Pseudomonadati</taxon>
        <taxon>Verrucomicrobiota</taxon>
        <taxon>Opitutia</taxon>
        <taxon>Puniceicoccales</taxon>
        <taxon>Coraliomargaritaceae</taxon>
        <taxon>Coraliomargarita</taxon>
    </lineage>
</organism>
<feature type="domain" description="Organic solvent tolerance-like N-terminal" evidence="4">
    <location>
        <begin position="313"/>
        <end position="430"/>
    </location>
</feature>
<dbReference type="InterPro" id="IPR005653">
    <property type="entry name" value="OstA-like_N"/>
</dbReference>
<evidence type="ECO:0000313" key="6">
    <source>
        <dbReference type="Proteomes" id="UP000247099"/>
    </source>
</evidence>
<dbReference type="InterPro" id="IPR052037">
    <property type="entry name" value="LPS_export_LptA"/>
</dbReference>
<feature type="chain" id="PRO_5016433975" description="Organic solvent tolerance-like N-terminal domain-containing protein" evidence="3">
    <location>
        <begin position="22"/>
        <end position="627"/>
    </location>
</feature>
<dbReference type="Gene3D" id="2.60.450.10">
    <property type="entry name" value="Lipopolysaccharide (LPS) transport protein A like domain"/>
    <property type="match status" value="4"/>
</dbReference>
<evidence type="ECO:0000256" key="1">
    <source>
        <dbReference type="ARBA" id="ARBA00022729"/>
    </source>
</evidence>
<dbReference type="InParanoid" id="A0A317ZFD5"/>
<evidence type="ECO:0000256" key="2">
    <source>
        <dbReference type="SAM" id="MobiDB-lite"/>
    </source>
</evidence>